<dbReference type="InterPro" id="IPR002477">
    <property type="entry name" value="Peptidoglycan-bd-like"/>
</dbReference>
<feature type="domain" description="Peptidoglycan binding-like" evidence="1">
    <location>
        <begin position="10"/>
        <end position="68"/>
    </location>
</feature>
<name>A0A6V8NRX5_9ACTN</name>
<dbReference type="Gene3D" id="1.10.101.10">
    <property type="entry name" value="PGBD-like superfamily/PGBD"/>
    <property type="match status" value="1"/>
</dbReference>
<reference evidence="2 3" key="1">
    <citation type="journal article" date="2020" name="Front. Microbiol.">
        <title>Single-cell genomics of novel Actinobacteria with the Wood-Ljungdahl pathway discovered in a serpentinizing system.</title>
        <authorList>
            <person name="Merino N."/>
            <person name="Kawai M."/>
            <person name="Boyd E.S."/>
            <person name="Colman D.R."/>
            <person name="McGlynn S.E."/>
            <person name="Nealson K.H."/>
            <person name="Kurokawa K."/>
            <person name="Hongoh Y."/>
        </authorList>
    </citation>
    <scope>NUCLEOTIDE SEQUENCE [LARGE SCALE GENOMIC DNA]</scope>
    <source>
        <strain evidence="2 3">S06</strain>
    </source>
</reference>
<dbReference type="EMBL" id="BLRV01000232">
    <property type="protein sequence ID" value="GFP22144.1"/>
    <property type="molecule type" value="Genomic_DNA"/>
</dbReference>
<protein>
    <submittedName>
        <fullName evidence="2">N-acetylmuramoyl-L-alanine amidase</fullName>
    </submittedName>
</protein>
<proteinExistence type="predicted"/>
<dbReference type="SUPFAM" id="SSF47090">
    <property type="entry name" value="PGBD-like"/>
    <property type="match status" value="1"/>
</dbReference>
<dbReference type="InterPro" id="IPR036365">
    <property type="entry name" value="PGBD-like_sf"/>
</dbReference>
<evidence type="ECO:0000313" key="2">
    <source>
        <dbReference type="EMBL" id="GFP22144.1"/>
    </source>
</evidence>
<dbReference type="RefSeq" id="WP_176227187.1">
    <property type="nucleotide sequence ID" value="NZ_BLRV01000232.1"/>
</dbReference>
<dbReference type="AlphaFoldDB" id="A0A6V8NRX5"/>
<evidence type="ECO:0000259" key="1">
    <source>
        <dbReference type="Pfam" id="PF01471"/>
    </source>
</evidence>
<accession>A0A6V8NRX5</accession>
<gene>
    <name evidence="2" type="ORF">HKBW3S06_01371</name>
</gene>
<comment type="caution">
    <text evidence="2">The sequence shown here is derived from an EMBL/GenBank/DDBJ whole genome shotgun (WGS) entry which is preliminary data.</text>
</comment>
<dbReference type="InterPro" id="IPR036366">
    <property type="entry name" value="PGBDSf"/>
</dbReference>
<dbReference type="Proteomes" id="UP000580051">
    <property type="component" value="Unassembled WGS sequence"/>
</dbReference>
<evidence type="ECO:0000313" key="3">
    <source>
        <dbReference type="Proteomes" id="UP000580051"/>
    </source>
</evidence>
<sequence length="83" mass="9297">MEQTIKKNDRGEEVADIQRRLIALGFDLGKSAADGVFGEQTETTVKAFQQKRGLTVDGAVGEETWQELVEASYQLGDRALYYR</sequence>
<organism evidence="2 3">
    <name type="scientific">Candidatus Hakubella thermalkaliphila</name>
    <dbReference type="NCBI Taxonomy" id="2754717"/>
    <lineage>
        <taxon>Bacteria</taxon>
        <taxon>Bacillati</taxon>
        <taxon>Actinomycetota</taxon>
        <taxon>Actinomycetota incertae sedis</taxon>
        <taxon>Candidatus Hakubellales</taxon>
        <taxon>Candidatus Hakubellaceae</taxon>
        <taxon>Candidatus Hakubella</taxon>
    </lineage>
</organism>
<dbReference type="Pfam" id="PF01471">
    <property type="entry name" value="PG_binding_1"/>
    <property type="match status" value="1"/>
</dbReference>